<evidence type="ECO:0000313" key="1">
    <source>
        <dbReference type="EMBL" id="KAB0876889.1"/>
    </source>
</evidence>
<evidence type="ECO:0000313" key="2">
    <source>
        <dbReference type="Proteomes" id="UP000439917"/>
    </source>
</evidence>
<dbReference type="EMBL" id="WAGF01000015">
    <property type="protein sequence ID" value="KAB0876889.1"/>
    <property type="molecule type" value="Genomic_DNA"/>
</dbReference>
<protein>
    <submittedName>
        <fullName evidence="1">Uncharacterized protein</fullName>
    </submittedName>
</protein>
<organism evidence="1 2">
    <name type="scientific">Cronobacter sakazakii</name>
    <name type="common">Enterobacter sakazakii</name>
    <dbReference type="NCBI Taxonomy" id="28141"/>
    <lineage>
        <taxon>Bacteria</taxon>
        <taxon>Pseudomonadati</taxon>
        <taxon>Pseudomonadota</taxon>
        <taxon>Gammaproteobacteria</taxon>
        <taxon>Enterobacterales</taxon>
        <taxon>Enterobacteriaceae</taxon>
        <taxon>Cronobacter</taxon>
    </lineage>
</organism>
<sequence length="172" mass="20219">MNKEYVIEPLDFLFSDQLFKGVDQKNPGNFLLITRKEDAFMFAFEQNLPSGYKIWQDVLSEYEQKLRANTLFSSAQDFVSAELEKRQKQNGSLLLEYRKRKIKKTNSEYDDFLFSEARQDAFSVLALVCINRYLDNAIKDDFLERVYGLYKIGGWVCGMKKEQFLLFDPKAI</sequence>
<accession>A0AAN5X230</accession>
<comment type="caution">
    <text evidence="1">The sequence shown here is derived from an EMBL/GenBank/DDBJ whole genome shotgun (WGS) entry which is preliminary data.</text>
</comment>
<proteinExistence type="predicted"/>
<dbReference type="RefSeq" id="WP_076727989.1">
    <property type="nucleotide sequence ID" value="NZ_JAVSDN010000012.1"/>
</dbReference>
<dbReference type="AlphaFoldDB" id="A0AAN5X230"/>
<dbReference type="Proteomes" id="UP000439917">
    <property type="component" value="Unassembled WGS sequence"/>
</dbReference>
<gene>
    <name evidence="1" type="ORF">FZI38_15985</name>
</gene>
<name>A0AAN5X230_CROSK</name>
<reference evidence="1 2" key="1">
    <citation type="submission" date="2019-09" db="EMBL/GenBank/DDBJ databases">
        <title>Prevalence, distribution, and phylogeny of type two toxin-antitoxin genes possessed by Cronobacter species where C. sakazakii homologs follow sequence type lineages.</title>
        <authorList>
            <person name="Finkelstein S."/>
            <person name="Negrete F."/>
            <person name="Jang H."/>
            <person name="Gopinath G.R."/>
            <person name="Tall B.D."/>
        </authorList>
    </citation>
    <scope>NUCLEOTIDE SEQUENCE [LARGE SCALE GENOMIC DNA]</scope>
    <source>
        <strain evidence="1 2">MOD1_Comp4</strain>
    </source>
</reference>